<accession>A0ABW2PT88</accession>
<reference evidence="3" key="1">
    <citation type="journal article" date="2019" name="Int. J. Syst. Evol. Microbiol.">
        <title>The Global Catalogue of Microorganisms (GCM) 10K type strain sequencing project: providing services to taxonomists for standard genome sequencing and annotation.</title>
        <authorList>
            <consortium name="The Broad Institute Genomics Platform"/>
            <consortium name="The Broad Institute Genome Sequencing Center for Infectious Disease"/>
            <person name="Wu L."/>
            <person name="Ma J."/>
        </authorList>
    </citation>
    <scope>NUCLEOTIDE SEQUENCE [LARGE SCALE GENOMIC DNA]</scope>
    <source>
        <strain evidence="3">CGMCC 1.16305</strain>
    </source>
</reference>
<evidence type="ECO:0000313" key="2">
    <source>
        <dbReference type="EMBL" id="MFC7391822.1"/>
    </source>
</evidence>
<proteinExistence type="predicted"/>
<dbReference type="RefSeq" id="WP_380963190.1">
    <property type="nucleotide sequence ID" value="NZ_JBHTCO010000002.1"/>
</dbReference>
<dbReference type="EMBL" id="JBHTCO010000002">
    <property type="protein sequence ID" value="MFC7391822.1"/>
    <property type="molecule type" value="Genomic_DNA"/>
</dbReference>
<feature type="compositionally biased region" description="Polar residues" evidence="1">
    <location>
        <begin position="1"/>
        <end position="10"/>
    </location>
</feature>
<feature type="compositionally biased region" description="Basic and acidic residues" evidence="1">
    <location>
        <begin position="12"/>
        <end position="27"/>
    </location>
</feature>
<protein>
    <submittedName>
        <fullName evidence="2">Uncharacterized protein</fullName>
    </submittedName>
</protein>
<organism evidence="2 3">
    <name type="scientific">Scopulibacillus cellulosilyticus</name>
    <dbReference type="NCBI Taxonomy" id="2665665"/>
    <lineage>
        <taxon>Bacteria</taxon>
        <taxon>Bacillati</taxon>
        <taxon>Bacillota</taxon>
        <taxon>Bacilli</taxon>
        <taxon>Bacillales</taxon>
        <taxon>Sporolactobacillaceae</taxon>
        <taxon>Scopulibacillus</taxon>
    </lineage>
</organism>
<sequence>MNKQKANQNKVPADKVNHIPDKVRNKIIDMNQDEMAKRMTKRPQ</sequence>
<evidence type="ECO:0000256" key="1">
    <source>
        <dbReference type="SAM" id="MobiDB-lite"/>
    </source>
</evidence>
<gene>
    <name evidence="2" type="ORF">ACFQRG_02285</name>
</gene>
<feature type="region of interest" description="Disordered" evidence="1">
    <location>
        <begin position="1"/>
        <end position="44"/>
    </location>
</feature>
<evidence type="ECO:0000313" key="3">
    <source>
        <dbReference type="Proteomes" id="UP001596505"/>
    </source>
</evidence>
<name>A0ABW2PT88_9BACL</name>
<dbReference type="Proteomes" id="UP001596505">
    <property type="component" value="Unassembled WGS sequence"/>
</dbReference>
<keyword evidence="3" id="KW-1185">Reference proteome</keyword>
<comment type="caution">
    <text evidence="2">The sequence shown here is derived from an EMBL/GenBank/DDBJ whole genome shotgun (WGS) entry which is preliminary data.</text>
</comment>